<keyword evidence="3" id="KW-0472">Membrane</keyword>
<keyword evidence="6" id="KW-1185">Reference proteome</keyword>
<keyword evidence="3" id="KW-0812">Transmembrane</keyword>
<feature type="compositionally biased region" description="Acidic residues" evidence="2">
    <location>
        <begin position="494"/>
        <end position="506"/>
    </location>
</feature>
<sequence>MNEGQKTGLFCVIGAVMLAIGLFVSWPDSPTGETSIAAGKPLFPSFKDPLAAASVKIVSFDEAQGQVDTFEVRKDRESGLWTIPSRKGYPADAVEQMKDAANALVGLQILDVQTSNPEDHVALGVVEPKLEVLEAGDIGVGRLVTFRDESQKDLASLIIGEPVKDEEGRRYVRKPGQDPVYVVELDEAALSTKFQVWIENDLLQLSSIDIKSMRMEDYAASMTARGFSLDRNYTAEVLADGSDWKLEQLLEYPSDDPLADPVEVKVGADQVVNKEKLNDLKNALDDLKIVDVARKPEGMSANLRADKDLVSDNEAVTSLATRGFFPVQRGTGSEVEVLSANGELDVTLADGVQYVLRFGNVFGLADEDSGDIEDESSDTAVNRYLLVTARVDESQFPAPELSVVPQTIEELAAMLDESASGEGQDKESGQAESGETADEPAADETEMTESASAEPVDSGETPAETAEPAEAATGEEMTPAEEPAASEPAANEPAAEEPAEMNDAGDGEQPATAEDAPESETPADEGETPADEGETPAEADEAMPAEQAESSEDAPAAEEKPADSGDSAAESEDSDSETPATEEVEVEGGGEATGEGQGQAADDAAATETADEPAESGDTTPEPAAAATAAPESADNESGELAFADLTQEEKVERLEAEQEKILKANTRLLDARKDRLNAAKRRVSDLNARFADWYYVIPEATYRELRISRDELLTAPESAAAATPPAGQGGPSMPFQIPGLNAPR</sequence>
<feature type="compositionally biased region" description="Low complexity" evidence="2">
    <location>
        <begin position="460"/>
        <end position="493"/>
    </location>
</feature>
<feature type="compositionally biased region" description="Low complexity" evidence="2">
    <location>
        <begin position="717"/>
        <end position="727"/>
    </location>
</feature>
<accession>A0A5C6BGI4</accession>
<reference evidence="5 6" key="1">
    <citation type="journal article" date="2020" name="Antonie Van Leeuwenhoek">
        <title>Rhodopirellula heiligendammensis sp. nov., Rhodopirellula pilleata sp. nov., and Rhodopirellula solitaria sp. nov. isolated from natural or artificial marine surfaces in Northern Germany and California, USA, and emended description of the genus Rhodopirellula.</title>
        <authorList>
            <person name="Kallscheuer N."/>
            <person name="Wiegand S."/>
            <person name="Jogler M."/>
            <person name="Boedeker C."/>
            <person name="Peeters S.H."/>
            <person name="Rast P."/>
            <person name="Heuer A."/>
            <person name="Jetten M.S.M."/>
            <person name="Rohde M."/>
            <person name="Jogler C."/>
        </authorList>
    </citation>
    <scope>NUCLEOTIDE SEQUENCE [LARGE SCALE GENOMIC DNA]</scope>
    <source>
        <strain evidence="5 6">Poly21</strain>
    </source>
</reference>
<feature type="compositionally biased region" description="Acidic residues" evidence="2">
    <location>
        <begin position="569"/>
        <end position="588"/>
    </location>
</feature>
<dbReference type="OrthoDB" id="241105at2"/>
<organism evidence="5 6">
    <name type="scientific">Allorhodopirellula heiligendammensis</name>
    <dbReference type="NCBI Taxonomy" id="2714739"/>
    <lineage>
        <taxon>Bacteria</taxon>
        <taxon>Pseudomonadati</taxon>
        <taxon>Planctomycetota</taxon>
        <taxon>Planctomycetia</taxon>
        <taxon>Pirellulales</taxon>
        <taxon>Pirellulaceae</taxon>
        <taxon>Allorhodopirellula</taxon>
    </lineage>
</organism>
<feature type="compositionally biased region" description="Acidic residues" evidence="2">
    <location>
        <begin position="435"/>
        <end position="447"/>
    </location>
</feature>
<feature type="compositionally biased region" description="Acidic residues" evidence="2">
    <location>
        <begin position="515"/>
        <end position="556"/>
    </location>
</feature>
<evidence type="ECO:0000259" key="4">
    <source>
        <dbReference type="Pfam" id="PF14238"/>
    </source>
</evidence>
<evidence type="ECO:0000256" key="2">
    <source>
        <dbReference type="SAM" id="MobiDB-lite"/>
    </source>
</evidence>
<comment type="caution">
    <text evidence="5">The sequence shown here is derived from an EMBL/GenBank/DDBJ whole genome shotgun (WGS) entry which is preliminary data.</text>
</comment>
<feature type="domain" description="DUF4340" evidence="4">
    <location>
        <begin position="81"/>
        <end position="297"/>
    </location>
</feature>
<protein>
    <recommendedName>
        <fullName evidence="4">DUF4340 domain-containing protein</fullName>
    </recommendedName>
</protein>
<dbReference type="RefSeq" id="WP_146409389.1">
    <property type="nucleotide sequence ID" value="NZ_SJPU01000003.1"/>
</dbReference>
<feature type="region of interest" description="Disordered" evidence="2">
    <location>
        <begin position="717"/>
        <end position="745"/>
    </location>
</feature>
<feature type="compositionally biased region" description="Low complexity" evidence="2">
    <location>
        <begin position="619"/>
        <end position="632"/>
    </location>
</feature>
<evidence type="ECO:0000256" key="3">
    <source>
        <dbReference type="SAM" id="Phobius"/>
    </source>
</evidence>
<gene>
    <name evidence="5" type="ORF">Poly21_49770</name>
</gene>
<dbReference type="AlphaFoldDB" id="A0A5C6BGI4"/>
<proteinExistence type="predicted"/>
<keyword evidence="3" id="KW-1133">Transmembrane helix</keyword>
<feature type="region of interest" description="Disordered" evidence="2">
    <location>
        <begin position="417"/>
        <end position="647"/>
    </location>
</feature>
<feature type="coiled-coil region" evidence="1">
    <location>
        <begin position="652"/>
        <end position="690"/>
    </location>
</feature>
<name>A0A5C6BGI4_9BACT</name>
<dbReference type="Pfam" id="PF14238">
    <property type="entry name" value="DUF4340"/>
    <property type="match status" value="1"/>
</dbReference>
<feature type="transmembrane region" description="Helical" evidence="3">
    <location>
        <begin position="7"/>
        <end position="26"/>
    </location>
</feature>
<dbReference type="EMBL" id="SJPU01000003">
    <property type="protein sequence ID" value="TWU11070.1"/>
    <property type="molecule type" value="Genomic_DNA"/>
</dbReference>
<evidence type="ECO:0000313" key="5">
    <source>
        <dbReference type="EMBL" id="TWU11070.1"/>
    </source>
</evidence>
<evidence type="ECO:0000313" key="6">
    <source>
        <dbReference type="Proteomes" id="UP000319908"/>
    </source>
</evidence>
<feature type="compositionally biased region" description="Low complexity" evidence="2">
    <location>
        <begin position="598"/>
        <end position="608"/>
    </location>
</feature>
<keyword evidence="1" id="KW-0175">Coiled coil</keyword>
<dbReference type="Proteomes" id="UP000319908">
    <property type="component" value="Unassembled WGS sequence"/>
</dbReference>
<evidence type="ECO:0000256" key="1">
    <source>
        <dbReference type="SAM" id="Coils"/>
    </source>
</evidence>
<dbReference type="InterPro" id="IPR025641">
    <property type="entry name" value="DUF4340"/>
</dbReference>